<evidence type="ECO:0000313" key="1">
    <source>
        <dbReference type="EMBL" id="WOG86524.1"/>
    </source>
</evidence>
<protein>
    <submittedName>
        <fullName evidence="1">Uncharacterized protein</fullName>
    </submittedName>
</protein>
<dbReference type="Proteomes" id="UP000077755">
    <property type="component" value="Chromosome 2"/>
</dbReference>
<dbReference type="Gramene" id="KZM80962">
    <property type="protein sequence ID" value="KZM80962"/>
    <property type="gene ID" value="DCAR_031448"/>
</dbReference>
<accession>A0A175YDP5</accession>
<name>A0A175YDP5_DAUCS</name>
<sequence>MSKSTSQEVEALQKVEISNADKIREFIKGVYDAVIETRDSSTVNNPGPWILCTGVTHLQRIGPELVLLAISIVVAGIIETHHKSVVFKCDMADYCSLEFLHNFRFW</sequence>
<keyword evidence="2" id="KW-1185">Reference proteome</keyword>
<evidence type="ECO:0000313" key="2">
    <source>
        <dbReference type="Proteomes" id="UP000077755"/>
    </source>
</evidence>
<organism evidence="1 2">
    <name type="scientific">Daucus carota subsp. sativus</name>
    <name type="common">Carrot</name>
    <dbReference type="NCBI Taxonomy" id="79200"/>
    <lineage>
        <taxon>Eukaryota</taxon>
        <taxon>Viridiplantae</taxon>
        <taxon>Streptophyta</taxon>
        <taxon>Embryophyta</taxon>
        <taxon>Tracheophyta</taxon>
        <taxon>Spermatophyta</taxon>
        <taxon>Magnoliopsida</taxon>
        <taxon>eudicotyledons</taxon>
        <taxon>Gunneridae</taxon>
        <taxon>Pentapetalae</taxon>
        <taxon>asterids</taxon>
        <taxon>campanulids</taxon>
        <taxon>Apiales</taxon>
        <taxon>Apiaceae</taxon>
        <taxon>Apioideae</taxon>
        <taxon>Scandiceae</taxon>
        <taxon>Daucinae</taxon>
        <taxon>Daucus</taxon>
        <taxon>Daucus sect. Daucus</taxon>
    </lineage>
</organism>
<dbReference type="AlphaFoldDB" id="A0A175YDP5"/>
<dbReference type="EMBL" id="CP093344">
    <property type="protein sequence ID" value="WOG86524.1"/>
    <property type="molecule type" value="Genomic_DNA"/>
</dbReference>
<reference evidence="1" key="1">
    <citation type="journal article" date="2016" name="Nat. Genet.">
        <title>A high-quality carrot genome assembly provides new insights into carotenoid accumulation and asterid genome evolution.</title>
        <authorList>
            <person name="Iorizzo M."/>
            <person name="Ellison S."/>
            <person name="Senalik D."/>
            <person name="Zeng P."/>
            <person name="Satapoomin P."/>
            <person name="Huang J."/>
            <person name="Bowman M."/>
            <person name="Iovene M."/>
            <person name="Sanseverino W."/>
            <person name="Cavagnaro P."/>
            <person name="Yildiz M."/>
            <person name="Macko-Podgorni A."/>
            <person name="Moranska E."/>
            <person name="Grzebelus E."/>
            <person name="Grzebelus D."/>
            <person name="Ashrafi H."/>
            <person name="Zheng Z."/>
            <person name="Cheng S."/>
            <person name="Spooner D."/>
            <person name="Van Deynze A."/>
            <person name="Simon P."/>
        </authorList>
    </citation>
    <scope>NUCLEOTIDE SEQUENCE</scope>
    <source>
        <tissue evidence="1">Leaf</tissue>
    </source>
</reference>
<reference evidence="1" key="2">
    <citation type="submission" date="2022-03" db="EMBL/GenBank/DDBJ databases">
        <title>Draft title - Genomic analysis of global carrot germplasm unveils the trajectory of domestication and the origin of high carotenoid orange carrot.</title>
        <authorList>
            <person name="Iorizzo M."/>
            <person name="Ellison S."/>
            <person name="Senalik D."/>
            <person name="Macko-Podgorni A."/>
            <person name="Grzebelus D."/>
            <person name="Bostan H."/>
            <person name="Rolling W."/>
            <person name="Curaba J."/>
            <person name="Simon P."/>
        </authorList>
    </citation>
    <scope>NUCLEOTIDE SEQUENCE</scope>
    <source>
        <tissue evidence="1">Leaf</tissue>
    </source>
</reference>
<gene>
    <name evidence="1" type="ORF">DCAR_0205735</name>
</gene>
<proteinExistence type="predicted"/>